<dbReference type="PANTHER" id="PTHR36617">
    <property type="entry name" value="PROTEIN, PUTATIVE-RELATED"/>
    <property type="match status" value="1"/>
</dbReference>
<reference evidence="1 2" key="1">
    <citation type="submission" date="2024-02" db="EMBL/GenBank/DDBJ databases">
        <title>High-quality chromosome-scale genome assembly of Pensacola bahiagrass (Paspalum notatum Flugge var. saurae).</title>
        <authorList>
            <person name="Vega J.M."/>
            <person name="Podio M."/>
            <person name="Orjuela J."/>
            <person name="Siena L.A."/>
            <person name="Pessino S.C."/>
            <person name="Combes M.C."/>
            <person name="Mariac C."/>
            <person name="Albertini E."/>
            <person name="Pupilli F."/>
            <person name="Ortiz J.P.A."/>
            <person name="Leblanc O."/>
        </authorList>
    </citation>
    <scope>NUCLEOTIDE SEQUENCE [LARGE SCALE GENOMIC DNA]</scope>
    <source>
        <strain evidence="1">R1</strain>
        <tissue evidence="1">Leaf</tissue>
    </source>
</reference>
<dbReference type="PANTHER" id="PTHR36617:SF14">
    <property type="entry name" value="REVERSE TRANSCRIPTASE ZINC-BINDING DOMAIN-CONTAINING PROTEIN"/>
    <property type="match status" value="1"/>
</dbReference>
<sequence>MKVKPIFLDGESINESQVRFWEDNWLKNIPLSEQYPVLYNIVHRKHDTVATVMSTSPLNISFRRALVGNKLQAWHDLVGKITNIILNDQPDQFRWLLTKNGLFTVHSMYKQLININVFVPNRGLILTKDNLIRRHWQDFIQDNIFDKILGAVTKGGGARFYAKGMLCFGDYHNEDFFQT</sequence>
<protein>
    <submittedName>
        <fullName evidence="1">Uncharacterized protein</fullName>
    </submittedName>
</protein>
<dbReference type="EMBL" id="CP144748">
    <property type="protein sequence ID" value="WVZ67811.1"/>
    <property type="molecule type" value="Genomic_DNA"/>
</dbReference>
<gene>
    <name evidence="1" type="ORF">U9M48_016841</name>
</gene>
<proteinExistence type="predicted"/>
<accession>A0AAQ3WN87</accession>
<dbReference type="AlphaFoldDB" id="A0AAQ3WN87"/>
<evidence type="ECO:0000313" key="1">
    <source>
        <dbReference type="EMBL" id="WVZ67811.1"/>
    </source>
</evidence>
<evidence type="ECO:0000313" key="2">
    <source>
        <dbReference type="Proteomes" id="UP001341281"/>
    </source>
</evidence>
<organism evidence="1 2">
    <name type="scientific">Paspalum notatum var. saurae</name>
    <dbReference type="NCBI Taxonomy" id="547442"/>
    <lineage>
        <taxon>Eukaryota</taxon>
        <taxon>Viridiplantae</taxon>
        <taxon>Streptophyta</taxon>
        <taxon>Embryophyta</taxon>
        <taxon>Tracheophyta</taxon>
        <taxon>Spermatophyta</taxon>
        <taxon>Magnoliopsida</taxon>
        <taxon>Liliopsida</taxon>
        <taxon>Poales</taxon>
        <taxon>Poaceae</taxon>
        <taxon>PACMAD clade</taxon>
        <taxon>Panicoideae</taxon>
        <taxon>Andropogonodae</taxon>
        <taxon>Paspaleae</taxon>
        <taxon>Paspalinae</taxon>
        <taxon>Paspalum</taxon>
    </lineage>
</organism>
<dbReference type="Proteomes" id="UP001341281">
    <property type="component" value="Chromosome 04"/>
</dbReference>
<name>A0AAQ3WN87_PASNO</name>
<keyword evidence="2" id="KW-1185">Reference proteome</keyword>